<evidence type="ECO:0000256" key="8">
    <source>
        <dbReference type="ARBA" id="ARBA00023012"/>
    </source>
</evidence>
<dbReference type="GO" id="GO:0000155">
    <property type="term" value="F:phosphorelay sensor kinase activity"/>
    <property type="evidence" value="ECO:0007669"/>
    <property type="project" value="InterPro"/>
</dbReference>
<dbReference type="EMBL" id="CP032100">
    <property type="protein sequence ID" value="AXX89465.1"/>
    <property type="molecule type" value="Genomic_DNA"/>
</dbReference>
<keyword evidence="6 12" id="KW-0418">Kinase</keyword>
<keyword evidence="3" id="KW-0597">Phosphoprotein</keyword>
<evidence type="ECO:0000313" key="12">
    <source>
        <dbReference type="EMBL" id="AXX89465.1"/>
    </source>
</evidence>
<keyword evidence="10" id="KW-1133">Transmembrane helix</keyword>
<keyword evidence="10" id="KW-0812">Transmembrane</keyword>
<comment type="catalytic activity">
    <reaction evidence="1">
        <text>ATP + protein L-histidine = ADP + protein N-phospho-L-histidine.</text>
        <dbReference type="EC" id="2.7.13.3"/>
    </reaction>
</comment>
<feature type="transmembrane region" description="Helical" evidence="10">
    <location>
        <begin position="21"/>
        <end position="44"/>
    </location>
</feature>
<dbReference type="Pfam" id="PF02518">
    <property type="entry name" value="HATPase_c"/>
    <property type="match status" value="1"/>
</dbReference>
<evidence type="ECO:0000256" key="7">
    <source>
        <dbReference type="ARBA" id="ARBA00022840"/>
    </source>
</evidence>
<dbReference type="SMART" id="SM00387">
    <property type="entry name" value="HATPase_c"/>
    <property type="match status" value="1"/>
</dbReference>
<dbReference type="CDD" id="cd00075">
    <property type="entry name" value="HATPase"/>
    <property type="match status" value="1"/>
</dbReference>
<dbReference type="AlphaFoldDB" id="A0AAD0SR81"/>
<dbReference type="SUPFAM" id="SSF47384">
    <property type="entry name" value="Homodimeric domain of signal transducing histidine kinase"/>
    <property type="match status" value="1"/>
</dbReference>
<evidence type="ECO:0000256" key="10">
    <source>
        <dbReference type="SAM" id="Phobius"/>
    </source>
</evidence>
<dbReference type="Gene3D" id="1.10.287.130">
    <property type="match status" value="1"/>
</dbReference>
<dbReference type="InterPro" id="IPR036890">
    <property type="entry name" value="HATPase_C_sf"/>
</dbReference>
<protein>
    <recommendedName>
        <fullName evidence="2">histidine kinase</fullName>
        <ecNumber evidence="2">2.7.13.3</ecNumber>
    </recommendedName>
</protein>
<dbReference type="PRINTS" id="PR00344">
    <property type="entry name" value="BCTRLSENSOR"/>
</dbReference>
<evidence type="ECO:0000256" key="5">
    <source>
        <dbReference type="ARBA" id="ARBA00022741"/>
    </source>
</evidence>
<dbReference type="EC" id="2.7.13.3" evidence="2"/>
<sequence length="530" mass="62011">MKNRLKRLVLYFDSLNFNYKTAFLVFIIAGGMICIIILSQISIFTMKQDFDILFDKRTKSLMQLEHIKDSYKVNIQDTLFDFEKKQINYAQTIEVLQLAQEIIDKNWILYKNQTQLQNREILTTFIKTFIIKEENYYENTSLKSSIIENINKKKELIKNEINKINFSKQDDYFTNINLEINAISIYLTSLINYDLSLAINEKRNTDKIFNTIIIFSIISIFIVFLFSVILSLFIIDNFRKLHNSLEQKVNEKTKELQDLNNYLETKISKEVAQNRKKDIIMFQQARFASLGEMLNNIAHQWRQPLGAITMIIQSFQTKMSLGKLTPDFVDEKVNDALLMANNMSTTLDDFKNFFSPNKIKSEFSIKNCIEHSIELSKYLLIQENIDVKLTIRKDVKINSYYNELSHVFLNIISNSKDALCSNVDKNDRIIKIIVNKFKNHLVVNMVDNGGGIPQDILPKIFEPYYTTKYKSAGTGIGLYMSKQIIEKHMNGEIFCKNIIHKMKNEKVFNCSLFTIKIPLENKNSEHKNDK</sequence>
<dbReference type="PANTHER" id="PTHR43065:SF10">
    <property type="entry name" value="PEROXIDE STRESS-ACTIVATED HISTIDINE KINASE MAK3"/>
    <property type="match status" value="1"/>
</dbReference>
<dbReference type="PROSITE" id="PS50109">
    <property type="entry name" value="HIS_KIN"/>
    <property type="match status" value="1"/>
</dbReference>
<keyword evidence="8" id="KW-0902">Two-component regulatory system</keyword>
<keyword evidence="9" id="KW-0175">Coiled coil</keyword>
<evidence type="ECO:0000256" key="9">
    <source>
        <dbReference type="SAM" id="Coils"/>
    </source>
</evidence>
<keyword evidence="10" id="KW-0472">Membrane</keyword>
<organism evidence="12 13">
    <name type="scientific">Arcobacter suis CECT 7833</name>
    <dbReference type="NCBI Taxonomy" id="663365"/>
    <lineage>
        <taxon>Bacteria</taxon>
        <taxon>Pseudomonadati</taxon>
        <taxon>Campylobacterota</taxon>
        <taxon>Epsilonproteobacteria</taxon>
        <taxon>Campylobacterales</taxon>
        <taxon>Arcobacteraceae</taxon>
        <taxon>Arcobacter</taxon>
    </lineage>
</organism>
<evidence type="ECO:0000256" key="3">
    <source>
        <dbReference type="ARBA" id="ARBA00022553"/>
    </source>
</evidence>
<accession>A0AAD0SR81</accession>
<gene>
    <name evidence="12" type="ORF">ASUIS_0977</name>
</gene>
<evidence type="ECO:0000256" key="1">
    <source>
        <dbReference type="ARBA" id="ARBA00000085"/>
    </source>
</evidence>
<evidence type="ECO:0000256" key="6">
    <source>
        <dbReference type="ARBA" id="ARBA00022777"/>
    </source>
</evidence>
<dbReference type="Proteomes" id="UP000263040">
    <property type="component" value="Chromosome"/>
</dbReference>
<feature type="domain" description="Histidine kinase" evidence="11">
    <location>
        <begin position="296"/>
        <end position="521"/>
    </location>
</feature>
<dbReference type="PANTHER" id="PTHR43065">
    <property type="entry name" value="SENSOR HISTIDINE KINASE"/>
    <property type="match status" value="1"/>
</dbReference>
<keyword evidence="5" id="KW-0547">Nucleotide-binding</keyword>
<name>A0AAD0SR81_9BACT</name>
<dbReference type="Gene3D" id="3.30.565.10">
    <property type="entry name" value="Histidine kinase-like ATPase, C-terminal domain"/>
    <property type="match status" value="1"/>
</dbReference>
<evidence type="ECO:0000256" key="2">
    <source>
        <dbReference type="ARBA" id="ARBA00012438"/>
    </source>
</evidence>
<dbReference type="KEGG" id="asui:ASUIS_0977"/>
<keyword evidence="4" id="KW-0808">Transferase</keyword>
<keyword evidence="7" id="KW-0067">ATP-binding</keyword>
<evidence type="ECO:0000259" key="11">
    <source>
        <dbReference type="PROSITE" id="PS50109"/>
    </source>
</evidence>
<dbReference type="InterPro" id="IPR005467">
    <property type="entry name" value="His_kinase_dom"/>
</dbReference>
<feature type="coiled-coil region" evidence="9">
    <location>
        <begin position="235"/>
        <end position="262"/>
    </location>
</feature>
<dbReference type="RefSeq" id="WP_118886012.1">
    <property type="nucleotide sequence ID" value="NZ_CP032100.1"/>
</dbReference>
<dbReference type="InterPro" id="IPR003594">
    <property type="entry name" value="HATPase_dom"/>
</dbReference>
<dbReference type="GO" id="GO:0005524">
    <property type="term" value="F:ATP binding"/>
    <property type="evidence" value="ECO:0007669"/>
    <property type="project" value="UniProtKB-KW"/>
</dbReference>
<keyword evidence="13" id="KW-1185">Reference proteome</keyword>
<evidence type="ECO:0000313" key="13">
    <source>
        <dbReference type="Proteomes" id="UP000263040"/>
    </source>
</evidence>
<evidence type="ECO:0000256" key="4">
    <source>
        <dbReference type="ARBA" id="ARBA00022679"/>
    </source>
</evidence>
<reference evidence="12 13" key="1">
    <citation type="submission" date="2018-08" db="EMBL/GenBank/DDBJ databases">
        <title>Complete genome of the Arcobacter suis type strain LMG 26152.</title>
        <authorList>
            <person name="Miller W.G."/>
            <person name="Yee E."/>
            <person name="Bono J.L."/>
        </authorList>
    </citation>
    <scope>NUCLEOTIDE SEQUENCE [LARGE SCALE GENOMIC DNA]</scope>
    <source>
        <strain evidence="12 13">CECT 7833</strain>
    </source>
</reference>
<proteinExistence type="predicted"/>
<dbReference type="SUPFAM" id="SSF55874">
    <property type="entry name" value="ATPase domain of HSP90 chaperone/DNA topoisomerase II/histidine kinase"/>
    <property type="match status" value="1"/>
</dbReference>
<feature type="transmembrane region" description="Helical" evidence="10">
    <location>
        <begin position="212"/>
        <end position="235"/>
    </location>
</feature>
<dbReference type="InterPro" id="IPR036097">
    <property type="entry name" value="HisK_dim/P_sf"/>
</dbReference>
<dbReference type="InterPro" id="IPR004358">
    <property type="entry name" value="Sig_transdc_His_kin-like_C"/>
</dbReference>